<sequence length="455" mass="49567">MDGRIMQAGVQDVGNKGRGLKMSRVEMYRILFSLAVLGVSGEQAPGIYGVGCAAIRDSLYVMGGSMAAGEKEPNRKVYKMELSELSPPQWEETSFVIPNDAMYVGVAPAANDSRLLMLGGKNVDLNKGFYSFGPDDSKFTPLNPPSTIISSVTQEKLTKYPYGGGFVQTAPGSSEYIFYGGYEINSKGGNATTFMYRYDASRNTWRDDKAKGGPQTFFNTGTVYNNALYVVGGSDAKENIMPLSKVWRYDFVRAEWANLNTNGIDPGNRAHHSAVVVGNRLYVVGGQNIQRINDRIDILNLDTLTWSTKQVSGLSGKLQGCLVHHKGNLMYGFGYSDPFTSKPLSVNLKTFKISQPRDPTPAPIIVGATVGCIIAILLTITAGLLCCKARRIRKDTAEMVAKYDEQVRQYNAPIPCPHLETVPQRKSSLSTLLGSHTSLASTIKQPAATLKPGQK</sequence>
<accession>A0ACC2SJE1</accession>
<organism evidence="1 2">
    <name type="scientific">Entomophthora muscae</name>
    <dbReference type="NCBI Taxonomy" id="34485"/>
    <lineage>
        <taxon>Eukaryota</taxon>
        <taxon>Fungi</taxon>
        <taxon>Fungi incertae sedis</taxon>
        <taxon>Zoopagomycota</taxon>
        <taxon>Entomophthoromycotina</taxon>
        <taxon>Entomophthoromycetes</taxon>
        <taxon>Entomophthorales</taxon>
        <taxon>Entomophthoraceae</taxon>
        <taxon>Entomophthora</taxon>
    </lineage>
</organism>
<dbReference type="Proteomes" id="UP001165960">
    <property type="component" value="Unassembled WGS sequence"/>
</dbReference>
<evidence type="ECO:0000313" key="1">
    <source>
        <dbReference type="EMBL" id="KAJ9062412.1"/>
    </source>
</evidence>
<dbReference type="EMBL" id="QTSX02005008">
    <property type="protein sequence ID" value="KAJ9062412.1"/>
    <property type="molecule type" value="Genomic_DNA"/>
</dbReference>
<name>A0ACC2SJE1_9FUNG</name>
<comment type="caution">
    <text evidence="1">The sequence shown here is derived from an EMBL/GenBank/DDBJ whole genome shotgun (WGS) entry which is preliminary data.</text>
</comment>
<proteinExistence type="predicted"/>
<reference evidence="1" key="1">
    <citation type="submission" date="2022-04" db="EMBL/GenBank/DDBJ databases">
        <title>Genome of the entomopathogenic fungus Entomophthora muscae.</title>
        <authorList>
            <person name="Elya C."/>
            <person name="Lovett B.R."/>
            <person name="Lee E."/>
            <person name="Macias A.M."/>
            <person name="Hajek A.E."/>
            <person name="De Bivort B.L."/>
            <person name="Kasson M.T."/>
            <person name="De Fine Licht H.H."/>
            <person name="Stajich J.E."/>
        </authorList>
    </citation>
    <scope>NUCLEOTIDE SEQUENCE</scope>
    <source>
        <strain evidence="1">Berkeley</strain>
    </source>
</reference>
<evidence type="ECO:0000313" key="2">
    <source>
        <dbReference type="Proteomes" id="UP001165960"/>
    </source>
</evidence>
<protein>
    <submittedName>
        <fullName evidence="1">Uncharacterized protein</fullName>
    </submittedName>
</protein>
<gene>
    <name evidence="1" type="ORF">DSO57_1011089</name>
</gene>
<keyword evidence="2" id="KW-1185">Reference proteome</keyword>